<dbReference type="PANTHER" id="PTHR47331:SF1">
    <property type="entry name" value="GAG-LIKE PROTEIN"/>
    <property type="match status" value="1"/>
</dbReference>
<dbReference type="CDD" id="cd01644">
    <property type="entry name" value="RT_pepA17"/>
    <property type="match status" value="1"/>
</dbReference>
<proteinExistence type="predicted"/>
<name>A0AA47NQ88_MERPO</name>
<dbReference type="SUPFAM" id="SSF56672">
    <property type="entry name" value="DNA/RNA polymerases"/>
    <property type="match status" value="1"/>
</dbReference>
<reference evidence="1" key="1">
    <citation type="journal article" date="2023" name="Front. Mar. Sci.">
        <title>A new Merluccius polli reference genome to investigate the effects of global change in West African waters.</title>
        <authorList>
            <person name="Mateo J.L."/>
            <person name="Blanco-Fernandez C."/>
            <person name="Garcia-Vazquez E."/>
            <person name="Machado-Schiaffino G."/>
        </authorList>
    </citation>
    <scope>NUCLEOTIDE SEQUENCE</scope>
    <source>
        <strain evidence="1">C29</strain>
        <tissue evidence="1">Fin</tissue>
    </source>
</reference>
<dbReference type="EMBL" id="JAOPHQ010005988">
    <property type="protein sequence ID" value="KAK0133430.1"/>
    <property type="molecule type" value="Genomic_DNA"/>
</dbReference>
<keyword evidence="2" id="KW-1185">Reference proteome</keyword>
<evidence type="ECO:0000313" key="2">
    <source>
        <dbReference type="Proteomes" id="UP001174136"/>
    </source>
</evidence>
<accession>A0AA47NQ88</accession>
<protein>
    <submittedName>
        <fullName evidence="1">Uncharacterized protein</fullName>
    </submittedName>
</protein>
<comment type="caution">
    <text evidence="1">The sequence shown here is derived from an EMBL/GenBank/DDBJ whole genome shotgun (WGS) entry which is preliminary data.</text>
</comment>
<dbReference type="InterPro" id="IPR008042">
    <property type="entry name" value="Retrotrans_Pao"/>
</dbReference>
<organism evidence="1 2">
    <name type="scientific">Merluccius polli</name>
    <name type="common">Benguela hake</name>
    <name type="synonym">Merluccius cadenati</name>
    <dbReference type="NCBI Taxonomy" id="89951"/>
    <lineage>
        <taxon>Eukaryota</taxon>
        <taxon>Metazoa</taxon>
        <taxon>Chordata</taxon>
        <taxon>Craniata</taxon>
        <taxon>Vertebrata</taxon>
        <taxon>Euteleostomi</taxon>
        <taxon>Actinopterygii</taxon>
        <taxon>Neopterygii</taxon>
        <taxon>Teleostei</taxon>
        <taxon>Neoteleostei</taxon>
        <taxon>Acanthomorphata</taxon>
        <taxon>Zeiogadaria</taxon>
        <taxon>Gadariae</taxon>
        <taxon>Gadiformes</taxon>
        <taxon>Gadoidei</taxon>
        <taxon>Merlucciidae</taxon>
        <taxon>Merluccius</taxon>
    </lineage>
</organism>
<dbReference type="AlphaFoldDB" id="A0AA47NQ88"/>
<dbReference type="Proteomes" id="UP001174136">
    <property type="component" value="Unassembled WGS sequence"/>
</dbReference>
<dbReference type="PANTHER" id="PTHR47331">
    <property type="entry name" value="PHD-TYPE DOMAIN-CONTAINING PROTEIN"/>
    <property type="match status" value="1"/>
</dbReference>
<evidence type="ECO:0000313" key="1">
    <source>
        <dbReference type="EMBL" id="KAK0133430.1"/>
    </source>
</evidence>
<dbReference type="Pfam" id="PF05380">
    <property type="entry name" value="Peptidase_A17"/>
    <property type="match status" value="1"/>
</dbReference>
<gene>
    <name evidence="1" type="ORF">N1851_031061</name>
</gene>
<sequence length="565" mass="64230">MFFNEYKAFMNEAMEKGHAEIVPQSELQPVSGKVWYLPHHGVYHPRKKKLRVVFYCAAAYGGASLNKELLQGPDLNNTLLGMLLRFRHGPVAFITDIDGMFHQVRVAKEHINFLRFLWWPNGEISKELVEHSMTVHIFGAVFSPSCATFALLKTADDNQDDYSEETHLFVDDCLKAVNSAEQALFLYQQLSELCGWKGGFHLNKWISSDRTVLAAIPEQDRAKEVRSLDLSKEELPMERALGVQWDVERDQFTFSIAIKSHQTTRRGILSTVCSIYDPLGFLAPTTLVAKQILQKLCKLKLSWDEKIPHDIAQTWESWLDSLHLLGTVGVNRSFIPFGFDGITSAQLHHFCYTSEVGYGTVSYLRLTNSKGQWQGTVENKNAIYLKQEVSVNAMSVQSMEESCPTSRLLSYFSKWPDLKRAVAWFLKIKDTLKQQCGEKKKSAIAIELANACKRWFAPQDLLRFAINSKVCSHKNMVLSQFFSKLYKSCEEVPNLCIGNTVPHCTELINECLTTKLMMNKNGKSQCDWCMDVTALCNKIMADCDHTEIVLRSWVLFTCLVISVGT</sequence>
<dbReference type="InterPro" id="IPR043502">
    <property type="entry name" value="DNA/RNA_pol_sf"/>
</dbReference>